<protein>
    <submittedName>
        <fullName evidence="6">Alpha-subunit of the PAPS reductase from Methanothermococcus thermolithotrophicus</fullName>
    </submittedName>
</protein>
<dbReference type="GO" id="GO:0005886">
    <property type="term" value="C:plasma membrane"/>
    <property type="evidence" value="ECO:0007669"/>
    <property type="project" value="TreeGrafter"/>
</dbReference>
<feature type="binding site" evidence="7">
    <location>
        <position position="379"/>
    </location>
    <ligand>
        <name>FAD</name>
        <dbReference type="ChEBI" id="CHEBI:57692"/>
    </ligand>
</feature>
<feature type="binding site" evidence="7">
    <location>
        <position position="211"/>
    </location>
    <ligand>
        <name>FAD</name>
        <dbReference type="ChEBI" id="CHEBI:57692"/>
    </ligand>
</feature>
<dbReference type="GO" id="GO:0000104">
    <property type="term" value="F:succinate dehydrogenase activity"/>
    <property type="evidence" value="ECO:0007669"/>
    <property type="project" value="TreeGrafter"/>
</dbReference>
<dbReference type="InterPro" id="IPR036188">
    <property type="entry name" value="FAD/NAD-bd_sf"/>
</dbReference>
<name>A0AA82WPC4_METTL</name>
<dbReference type="InterPro" id="IPR037099">
    <property type="entry name" value="Fum_R/Succ_DH_flav-like_C_sf"/>
</dbReference>
<dbReference type="PRINTS" id="PR00368">
    <property type="entry name" value="FADPNR"/>
</dbReference>
<keyword evidence="2" id="KW-0560">Oxidoreductase</keyword>
<dbReference type="PIRSF" id="PIRSF000171">
    <property type="entry name" value="SDHA_APRA_LASPO"/>
    <property type="match status" value="1"/>
</dbReference>
<keyword evidence="7" id="KW-0002">3D-structure</keyword>
<dbReference type="GO" id="GO:0046872">
    <property type="term" value="F:metal ion binding"/>
    <property type="evidence" value="ECO:0007669"/>
    <property type="project" value="UniProtKB-KW"/>
</dbReference>
<evidence type="ECO:0007829" key="7">
    <source>
        <dbReference type="PDB" id="8A8O"/>
    </source>
</evidence>
<keyword evidence="7" id="KW-0106">Calcium</keyword>
<feature type="binding site" evidence="7">
    <location>
        <position position="18"/>
    </location>
    <ligand>
        <name>FAD</name>
        <dbReference type="ChEBI" id="CHEBI:57692"/>
    </ligand>
</feature>
<accession>A0AA82WPC4</accession>
<dbReference type="InterPro" id="IPR015939">
    <property type="entry name" value="Fum_Rdtase/Succ_DH_flav-like_C"/>
</dbReference>
<dbReference type="InterPro" id="IPR030664">
    <property type="entry name" value="SdhA/FrdA/AprA"/>
</dbReference>
<keyword evidence="1 7" id="KW-0285">Flavoprotein</keyword>
<feature type="binding site" evidence="7">
    <location>
        <position position="382"/>
    </location>
    <ligand>
        <name>FAD</name>
        <dbReference type="ChEBI" id="CHEBI:57692"/>
    </ligand>
</feature>
<dbReference type="SUPFAM" id="SSF56425">
    <property type="entry name" value="Succinate dehydrogenase/fumarate reductase flavoprotein, catalytic domain"/>
    <property type="match status" value="1"/>
</dbReference>
<evidence type="ECO:0000256" key="3">
    <source>
        <dbReference type="SAM" id="Coils"/>
    </source>
</evidence>
<dbReference type="PROSITE" id="PS51257">
    <property type="entry name" value="PROKAR_LIPOPROTEIN"/>
    <property type="match status" value="1"/>
</dbReference>
<keyword evidence="7" id="KW-0274">FAD</keyword>
<keyword evidence="3" id="KW-0175">Coiled coil</keyword>
<dbReference type="GO" id="GO:0009055">
    <property type="term" value="F:electron transfer activity"/>
    <property type="evidence" value="ECO:0007669"/>
    <property type="project" value="TreeGrafter"/>
</dbReference>
<dbReference type="SUPFAM" id="SSF51905">
    <property type="entry name" value="FAD/NAD(P)-binding domain"/>
    <property type="match status" value="1"/>
</dbReference>
<feature type="binding site" evidence="7">
    <location>
        <position position="54"/>
    </location>
    <ligand>
        <name>FAD</name>
        <dbReference type="ChEBI" id="CHEBI:57692"/>
    </ligand>
</feature>
<dbReference type="Gene3D" id="1.20.58.100">
    <property type="entry name" value="Fumarate reductase/succinate dehydrogenase flavoprotein-like, C-terminal domain"/>
    <property type="match status" value="1"/>
</dbReference>
<feature type="binding site" evidence="7">
    <location>
        <position position="55"/>
    </location>
    <ligand>
        <name>FAD</name>
        <dbReference type="ChEBI" id="CHEBI:57692"/>
    </ligand>
</feature>
<keyword evidence="7" id="KW-0479">Metal-binding</keyword>
<proteinExistence type="evidence at protein level"/>
<dbReference type="PRINTS" id="PR00411">
    <property type="entry name" value="PNDRDTASEI"/>
</dbReference>
<dbReference type="Gene3D" id="3.50.50.60">
    <property type="entry name" value="FAD/NAD(P)-binding domain"/>
    <property type="match status" value="1"/>
</dbReference>
<dbReference type="InterPro" id="IPR003953">
    <property type="entry name" value="FAD-dep_OxRdtase_2_FAD-bd"/>
</dbReference>
<dbReference type="AlphaFoldDB" id="A0AA82WPC4"/>
<dbReference type="SUPFAM" id="SSF46977">
    <property type="entry name" value="Succinate dehydrogenase/fumarate reductase flavoprotein C-terminal domain"/>
    <property type="match status" value="1"/>
</dbReference>
<sequence>MDVKKIFTDILIIGGGAAGCQAAIRAKEIDKNLDVLIVEKANIIRSGCLAAGVNAINAYLNEGETPESYVEYVKKESSGLIREDLTYTIGKRLNKMAKKLEEYGLPIQKDENGRYVARGKRSIKINGESIKPILAEATLKAGVKVLNNTIATNYILKDETVCGAYAFSIKENKFYVIMAKAVICTTGGASGIYKPNNPGAARHKMWYSPFNTGAGFAMGLRAGAEMTTFEMRFIALRVKDVISPTGTIAQGVKVSQINALGEKYMEKYENNTTPMRLYATLIENLEGRGPCYLDTRGISDEDVQKLKEAYLSMSPGIILKWKDEKINPKNTPIEICGSEPYIVGGHGQAGYWVDINRKTTLEGLYAAGDVVGGSPKKYVTGCMAEGEIAVEAAIEYIKSMENDIEIDEQEIAKEIDRVFYPLNNKKGEFSPDEIEERMQKVMDEYAGGISSYYRVNESKLLIARELLKAIEEDLSKIKVRNRYELMKYHEVVDRILVARAVVEHLLYRKETRWKCYQERVDYPEIDDNWFKFINSKYNSQTNDIEIIEREYEKFNPVINNDHSSGHHHHHH</sequence>
<reference evidence="7" key="1">
    <citation type="journal article" date="2023" name="Nat. Microbiol.">
        <title>Assimilatory sulfate reduction in the marine methanogen Methanothermococcus thermolithotrophicus.</title>
        <authorList>
            <person name="Jespersen M."/>
            <person name="Wagner T."/>
        </authorList>
    </citation>
    <scope>X-RAY CRYSTALLOGRAPHY (1.45 ANGSTROMS) IN COMPLEX WITH CA(2+) AND FAD</scope>
</reference>
<feature type="domain" description="FAD-dependent oxidoreductase 2 FAD-binding" evidence="4">
    <location>
        <begin position="9"/>
        <end position="374"/>
    </location>
</feature>
<evidence type="ECO:0000259" key="5">
    <source>
        <dbReference type="Pfam" id="PF02910"/>
    </source>
</evidence>
<feature type="binding site" evidence="7">
    <location>
        <position position="39"/>
    </location>
    <ligand>
        <name>FAD</name>
        <dbReference type="ChEBI" id="CHEBI:57692"/>
    </ligand>
</feature>
<dbReference type="Gene3D" id="3.90.700.10">
    <property type="entry name" value="Succinate dehydrogenase/fumarate reductase flavoprotein, catalytic domain"/>
    <property type="match status" value="1"/>
</dbReference>
<evidence type="ECO:0000256" key="1">
    <source>
        <dbReference type="ARBA" id="ARBA00022630"/>
    </source>
</evidence>
<dbReference type="PANTHER" id="PTHR11632:SF51">
    <property type="entry name" value="SUCCINATE DEHYDROGENASE [UBIQUINONE] FLAVOPROTEIN SUBUNIT, MITOCHONDRIAL"/>
    <property type="match status" value="1"/>
</dbReference>
<feature type="binding site" evidence="7">
    <location>
        <position position="48"/>
    </location>
    <ligand>
        <name>FAD</name>
        <dbReference type="ChEBI" id="CHEBI:57692"/>
    </ligand>
</feature>
<feature type="binding site" evidence="7">
    <location>
        <position position="17"/>
    </location>
    <ligand>
        <name>FAD</name>
        <dbReference type="ChEBI" id="CHEBI:57692"/>
    </ligand>
</feature>
<dbReference type="PDB" id="8A8O">
    <property type="method" value="X-ray"/>
    <property type="resolution" value="1.45 A"/>
    <property type="chains" value="A/B=1-571"/>
</dbReference>
<feature type="domain" description="Fumarate reductase/succinate dehydrogenase flavoprotein-like C-terminal" evidence="5">
    <location>
        <begin position="436"/>
        <end position="547"/>
    </location>
</feature>
<feature type="coiled-coil region" evidence="3">
    <location>
        <begin position="390"/>
        <end position="417"/>
    </location>
</feature>
<evidence type="ECO:0000256" key="2">
    <source>
        <dbReference type="ARBA" id="ARBA00023002"/>
    </source>
</evidence>
<dbReference type="PANTHER" id="PTHR11632">
    <property type="entry name" value="SUCCINATE DEHYDROGENASE 2 FLAVOPROTEIN SUBUNIT"/>
    <property type="match status" value="1"/>
</dbReference>
<evidence type="ECO:0000259" key="4">
    <source>
        <dbReference type="Pfam" id="PF00890"/>
    </source>
</evidence>
<keyword evidence="7" id="KW-0547">Nucleotide-binding</keyword>
<evidence type="ECO:0000313" key="6">
    <source>
        <dbReference type="PDB" id="8A8O"/>
    </source>
</evidence>
<feature type="binding site" evidence="7">
    <location>
        <position position="203"/>
    </location>
    <ligand>
        <name>Ca(2+)</name>
        <dbReference type="ChEBI" id="CHEBI:29108"/>
    </ligand>
</feature>
<dbReference type="SMR" id="A0AA82WPC4"/>
<dbReference type="Pfam" id="PF00890">
    <property type="entry name" value="FAD_binding_2"/>
    <property type="match status" value="1"/>
</dbReference>
<dbReference type="NCBIfam" id="NF005331">
    <property type="entry name" value="PRK06854.1-2"/>
    <property type="match status" value="1"/>
</dbReference>
<dbReference type="Pfam" id="PF02910">
    <property type="entry name" value="Succ_DH_flav_C"/>
    <property type="match status" value="1"/>
</dbReference>
<feature type="binding site" evidence="7">
    <location>
        <position position="151"/>
    </location>
    <ligand>
        <name>FAD</name>
        <dbReference type="ChEBI" id="CHEBI:57692"/>
    </ligand>
</feature>
<feature type="binding site" evidence="7">
    <location>
        <position position="435"/>
    </location>
    <ligand>
        <name>Ca(2+)</name>
        <dbReference type="ChEBI" id="CHEBI:29108"/>
    </ligand>
</feature>
<dbReference type="InterPro" id="IPR027477">
    <property type="entry name" value="Succ_DH/fumarate_Rdtase_cat_sf"/>
</dbReference>
<organism evidence="6">
    <name type="scientific">Methanothermococcus thermolithotrophicus DSM 2095</name>
    <dbReference type="NCBI Taxonomy" id="523845"/>
    <lineage>
        <taxon>Archaea</taxon>
        <taxon>Methanobacteriati</taxon>
        <taxon>Methanobacteriota</taxon>
        <taxon>Methanomada group</taxon>
        <taxon>Methanococci</taxon>
        <taxon>Methanococcales</taxon>
        <taxon>Methanococcaceae</taxon>
        <taxon>Methanothermococcus</taxon>
    </lineage>
</organism>
<dbReference type="GO" id="GO:0009061">
    <property type="term" value="P:anaerobic respiration"/>
    <property type="evidence" value="ECO:0007669"/>
    <property type="project" value="TreeGrafter"/>
</dbReference>
<dbReference type="GO" id="GO:0050660">
    <property type="term" value="F:flavin adenine dinucleotide binding"/>
    <property type="evidence" value="ECO:0007669"/>
    <property type="project" value="TreeGrafter"/>
</dbReference>
<feature type="binding site" evidence="7">
    <location>
        <position position="57"/>
    </location>
    <ligand>
        <name>FAD</name>
        <dbReference type="ChEBI" id="CHEBI:57692"/>
    </ligand>
</feature>
<feature type="binding site" evidence="7">
    <location>
        <position position="369"/>
    </location>
    <ligand>
        <name>FAD</name>
        <dbReference type="ChEBI" id="CHEBI:57692"/>
    </ligand>
</feature>